<sequence>MSEQQSQSSGDIDTVMVETRLFPPSPEFSQAARIKSLEEYQELYDTAAKDPEAFWAAEAREHLHWFEPFTQTLQWETPDAQWFLGGKTNASYNCLDAQIAAGRGDRTALLWEGEPGDSLKLTFNELHREVCRFANVLKRLGIVPGDVVSIYMPMTPELAIAMLACARVGAVHSVIFAGFSAEAIADRNNDAGVKLQITSDGLYRRGKVLPLKATVDEALAKSQTVEKCIVLRRAGNEVAMQEGRDLWWHDLIAQESDDCPATPLDSEAPLFILYTSGSTGTPKGIRHSTAGYNLFAKRTFQWVFDHQEDDIYWCTADCGWITGHSYVVYGPLSAGATILMYEGAPNYPAEDRFWEIIEKYKVSILYTAPTAIRAFIKWGDEHVDKHDLSSLRVLGSVGEGINPEAWMWYYNKIGGGRCPIVDTWWQTETGGIMMSPLPGAIATKPGSCTKPLPGVVPKIIGEDGQEVARGRGGMLCIDHPWPGMLRGIWGDPERFQEQYWSKVPGMYLTGDNARQDSDGYYWIMGRIDDVINVSGHRLSTIEVESALVSHPAVAEAAVVAKPDEIKGQAIAAFVTLRVAEPTEELRKELLMHVRKEIGALAQPDAIRFTNSLPKTRSGKIMRRLLRDIASGKAQTGDTSTLEDYSVLASLRGDEE</sequence>
<comment type="function">
    <text evidence="6">Catalyzes the conversion of acetate into acetyl-CoA (AcCoA), an essential intermediate at the junction of anabolic and catabolic pathways. AcsA undergoes a two-step reaction. In the first half reaction, AcsA combines acetate with ATP to form acetyl-adenylate (AcAMP) intermediate. In the second half reaction, it can then transfer the acetyl group from AcAMP to the sulfhydryl group of CoA, forming the product AcCoA.</text>
</comment>
<dbReference type="EC" id="6.2.1.1" evidence="6"/>
<feature type="domain" description="AMP-dependent synthetase/ligase" evidence="7">
    <location>
        <begin position="100"/>
        <end position="489"/>
    </location>
</feature>
<reference evidence="10 11" key="1">
    <citation type="submission" date="2019-02" db="EMBL/GenBank/DDBJ databases">
        <title>Deep-cultivation of Planctomycetes and their phenomic and genomic characterization uncovers novel biology.</title>
        <authorList>
            <person name="Wiegand S."/>
            <person name="Jogler M."/>
            <person name="Boedeker C."/>
            <person name="Pinto D."/>
            <person name="Vollmers J."/>
            <person name="Rivas-Marin E."/>
            <person name="Kohn T."/>
            <person name="Peeters S.H."/>
            <person name="Heuer A."/>
            <person name="Rast P."/>
            <person name="Oberbeckmann S."/>
            <person name="Bunk B."/>
            <person name="Jeske O."/>
            <person name="Meyerdierks A."/>
            <person name="Storesund J.E."/>
            <person name="Kallscheuer N."/>
            <person name="Luecker S."/>
            <person name="Lage O.M."/>
            <person name="Pohl T."/>
            <person name="Merkel B.J."/>
            <person name="Hornburger P."/>
            <person name="Mueller R.-W."/>
            <person name="Bruemmer F."/>
            <person name="Labrenz M."/>
            <person name="Spormann A.M."/>
            <person name="Op den Camp H."/>
            <person name="Overmann J."/>
            <person name="Amann R."/>
            <person name="Jetten M.S.M."/>
            <person name="Mascher T."/>
            <person name="Medema M.H."/>
            <person name="Devos D.P."/>
            <person name="Kaster A.-K."/>
            <person name="Ovreas L."/>
            <person name="Rohde M."/>
            <person name="Galperin M.Y."/>
            <person name="Jogler C."/>
        </authorList>
    </citation>
    <scope>NUCLEOTIDE SEQUENCE [LARGE SCALE GENOMIC DNA]</scope>
    <source>
        <strain evidence="10 11">Q31a</strain>
    </source>
</reference>
<evidence type="ECO:0000256" key="4">
    <source>
        <dbReference type="ARBA" id="ARBA00022840"/>
    </source>
</evidence>
<dbReference type="HAMAP" id="MF_01123">
    <property type="entry name" value="Ac_CoA_synth"/>
    <property type="match status" value="1"/>
</dbReference>
<feature type="binding site" evidence="6">
    <location>
        <position position="511"/>
    </location>
    <ligand>
        <name>ATP</name>
        <dbReference type="ChEBI" id="CHEBI:30616"/>
    </ligand>
</feature>
<comment type="similarity">
    <text evidence="1 6">Belongs to the ATP-dependent AMP-binding enzyme family.</text>
</comment>
<dbReference type="SUPFAM" id="SSF56801">
    <property type="entry name" value="Acetyl-CoA synthetase-like"/>
    <property type="match status" value="1"/>
</dbReference>
<evidence type="ECO:0000256" key="2">
    <source>
        <dbReference type="ARBA" id="ARBA00022598"/>
    </source>
</evidence>
<proteinExistence type="inferred from homology"/>
<dbReference type="Gene3D" id="3.30.300.30">
    <property type="match status" value="1"/>
</dbReference>
<comment type="catalytic activity">
    <reaction evidence="6">
        <text>acetate + ATP + CoA = acetyl-CoA + AMP + diphosphate</text>
        <dbReference type="Rhea" id="RHEA:23176"/>
        <dbReference type="ChEBI" id="CHEBI:30089"/>
        <dbReference type="ChEBI" id="CHEBI:30616"/>
        <dbReference type="ChEBI" id="CHEBI:33019"/>
        <dbReference type="ChEBI" id="CHEBI:57287"/>
        <dbReference type="ChEBI" id="CHEBI:57288"/>
        <dbReference type="ChEBI" id="CHEBI:456215"/>
        <dbReference type="EC" id="6.2.1.1"/>
    </reaction>
</comment>
<dbReference type="CDD" id="cd05966">
    <property type="entry name" value="ACS"/>
    <property type="match status" value="1"/>
</dbReference>
<dbReference type="GO" id="GO:0016208">
    <property type="term" value="F:AMP binding"/>
    <property type="evidence" value="ECO:0007669"/>
    <property type="project" value="InterPro"/>
</dbReference>
<feature type="binding site" evidence="6">
    <location>
        <position position="594"/>
    </location>
    <ligand>
        <name>CoA</name>
        <dbReference type="ChEBI" id="CHEBI:57287"/>
    </ligand>
</feature>
<dbReference type="Proteomes" id="UP000318017">
    <property type="component" value="Chromosome"/>
</dbReference>
<feature type="binding site" evidence="6">
    <location>
        <position position="322"/>
    </location>
    <ligand>
        <name>CoA</name>
        <dbReference type="ChEBI" id="CHEBI:57287"/>
    </ligand>
</feature>
<dbReference type="NCBIfam" id="NF001208">
    <property type="entry name" value="PRK00174.1"/>
    <property type="match status" value="1"/>
</dbReference>
<accession>A0A518G0N8</accession>
<dbReference type="Pfam" id="PF13193">
    <property type="entry name" value="AMP-binding_C"/>
    <property type="match status" value="1"/>
</dbReference>
<dbReference type="InterPro" id="IPR000873">
    <property type="entry name" value="AMP-dep_synth/lig_dom"/>
</dbReference>
<feature type="modified residue" description="N6-acetyllysine" evidence="6">
    <location>
        <position position="619"/>
    </location>
</feature>
<dbReference type="Pfam" id="PF16177">
    <property type="entry name" value="ACAS_N"/>
    <property type="match status" value="1"/>
</dbReference>
<dbReference type="OrthoDB" id="9778383at2"/>
<evidence type="ECO:0000259" key="9">
    <source>
        <dbReference type="Pfam" id="PF16177"/>
    </source>
</evidence>
<dbReference type="GO" id="GO:0019427">
    <property type="term" value="P:acetyl-CoA biosynthetic process from acetate"/>
    <property type="evidence" value="ECO:0007669"/>
    <property type="project" value="UniProtKB-UniRule"/>
</dbReference>
<evidence type="ECO:0000313" key="11">
    <source>
        <dbReference type="Proteomes" id="UP000318017"/>
    </source>
</evidence>
<dbReference type="NCBIfam" id="TIGR02188">
    <property type="entry name" value="Ac_CoA_lig_AcsA"/>
    <property type="match status" value="1"/>
</dbReference>
<evidence type="ECO:0000313" key="10">
    <source>
        <dbReference type="EMBL" id="QDV22175.1"/>
    </source>
</evidence>
<feature type="binding site" evidence="6">
    <location>
        <begin position="422"/>
        <end position="427"/>
    </location>
    <ligand>
        <name>ATP</name>
        <dbReference type="ChEBI" id="CHEBI:30616"/>
    </ligand>
</feature>
<dbReference type="InterPro" id="IPR025110">
    <property type="entry name" value="AMP-bd_C"/>
</dbReference>
<dbReference type="GO" id="GO:0005524">
    <property type="term" value="F:ATP binding"/>
    <property type="evidence" value="ECO:0007669"/>
    <property type="project" value="UniProtKB-KW"/>
</dbReference>
<dbReference type="GO" id="GO:0005829">
    <property type="term" value="C:cytosol"/>
    <property type="evidence" value="ECO:0007669"/>
    <property type="project" value="TreeGrafter"/>
</dbReference>
<feature type="binding site" evidence="6">
    <location>
        <begin position="398"/>
        <end position="400"/>
    </location>
    <ligand>
        <name>ATP</name>
        <dbReference type="ChEBI" id="CHEBI:30616"/>
    </ligand>
</feature>
<evidence type="ECO:0000256" key="1">
    <source>
        <dbReference type="ARBA" id="ARBA00006432"/>
    </source>
</evidence>
<dbReference type="InterPro" id="IPR011904">
    <property type="entry name" value="Ac_CoA_lig"/>
</dbReference>
<dbReference type="FunFam" id="3.40.50.12780:FF:000001">
    <property type="entry name" value="Acetyl-coenzyme A synthetase"/>
    <property type="match status" value="1"/>
</dbReference>
<comment type="cofactor">
    <cofactor evidence="6">
        <name>Mg(2+)</name>
        <dbReference type="ChEBI" id="CHEBI:18420"/>
    </cofactor>
</comment>
<feature type="binding site" evidence="6">
    <location>
        <position position="526"/>
    </location>
    <ligand>
        <name>ATP</name>
        <dbReference type="ChEBI" id="CHEBI:30616"/>
    </ligand>
</feature>
<feature type="binding site" evidence="6">
    <location>
        <position position="534"/>
    </location>
    <ligand>
        <name>CoA</name>
        <dbReference type="ChEBI" id="CHEBI:57287"/>
    </ligand>
</feature>
<dbReference type="GO" id="GO:0046872">
    <property type="term" value="F:metal ion binding"/>
    <property type="evidence" value="ECO:0007669"/>
    <property type="project" value="UniProtKB-KW"/>
</dbReference>
<feature type="binding site" evidence="6">
    <location>
        <begin position="204"/>
        <end position="207"/>
    </location>
    <ligand>
        <name>CoA</name>
        <dbReference type="ChEBI" id="CHEBI:57287"/>
    </ligand>
</feature>
<comment type="PTM">
    <text evidence="6">Acetylated. Deacetylation by the SIR2-homolog deacetylase activates the enzyme.</text>
</comment>
<evidence type="ECO:0000259" key="8">
    <source>
        <dbReference type="Pfam" id="PF13193"/>
    </source>
</evidence>
<feature type="binding site" evidence="6">
    <location>
        <position position="537"/>
    </location>
    <ligand>
        <name>ATP</name>
        <dbReference type="ChEBI" id="CHEBI:30616"/>
    </ligand>
</feature>
<feature type="binding site" evidence="6">
    <location>
        <position position="548"/>
    </location>
    <ligand>
        <name>Mg(2+)</name>
        <dbReference type="ChEBI" id="CHEBI:18420"/>
    </ligand>
</feature>
<dbReference type="InterPro" id="IPR020845">
    <property type="entry name" value="AMP-binding_CS"/>
</dbReference>
<dbReference type="InterPro" id="IPR045851">
    <property type="entry name" value="AMP-bd_C_sf"/>
</dbReference>
<protein>
    <recommendedName>
        <fullName evidence="6">Acetyl-coenzyme A synthetase</fullName>
        <shortName evidence="6">AcCoA synthetase</shortName>
        <shortName evidence="6">Acs</shortName>
        <ecNumber evidence="6">6.2.1.1</ecNumber>
    </recommendedName>
    <alternativeName>
        <fullName evidence="6">Acetate--CoA ligase</fullName>
    </alternativeName>
    <alternativeName>
        <fullName evidence="6">Acyl-activating enzyme</fullName>
    </alternativeName>
</protein>
<evidence type="ECO:0000259" key="7">
    <source>
        <dbReference type="Pfam" id="PF00501"/>
    </source>
</evidence>
<keyword evidence="5 6" id="KW-0007">Acetylation</keyword>
<dbReference type="PANTHER" id="PTHR24095">
    <property type="entry name" value="ACETYL-COENZYME A SYNTHETASE"/>
    <property type="match status" value="1"/>
</dbReference>
<keyword evidence="3 6" id="KW-0547">Nucleotide-binding</keyword>
<keyword evidence="11" id="KW-1185">Reference proteome</keyword>
<dbReference type="KEGG" id="ahel:Q31a_04580"/>
<feature type="domain" description="Acetyl-coenzyme A synthetase N-terminal" evidence="9">
    <location>
        <begin position="40"/>
        <end position="94"/>
    </location>
</feature>
<dbReference type="RefSeq" id="WP_145073317.1">
    <property type="nucleotide sequence ID" value="NZ_CP036298.1"/>
</dbReference>
<keyword evidence="2 6" id="KW-0436">Ligase</keyword>
<feature type="binding site" evidence="6">
    <location>
        <position position="553"/>
    </location>
    <ligand>
        <name>Mg(2+)</name>
        <dbReference type="ChEBI" id="CHEBI:18420"/>
    </ligand>
</feature>
<dbReference type="AlphaFoldDB" id="A0A518G0N8"/>
<feature type="binding site" evidence="6">
    <location>
        <position position="346"/>
    </location>
    <ligand>
        <name>CoA</name>
        <dbReference type="ChEBI" id="CHEBI:57287"/>
    </ligand>
</feature>
<evidence type="ECO:0000256" key="5">
    <source>
        <dbReference type="ARBA" id="ARBA00022990"/>
    </source>
</evidence>
<feature type="binding site" evidence="6">
    <location>
        <position position="550"/>
    </location>
    <ligand>
        <name>Mg(2+)</name>
        <dbReference type="ChEBI" id="CHEBI:18420"/>
    </ligand>
</feature>
<dbReference type="EMBL" id="CP036298">
    <property type="protein sequence ID" value="QDV22175.1"/>
    <property type="molecule type" value="Genomic_DNA"/>
</dbReference>
<evidence type="ECO:0000256" key="6">
    <source>
        <dbReference type="HAMAP-Rule" id="MF_01123"/>
    </source>
</evidence>
<dbReference type="InterPro" id="IPR042099">
    <property type="entry name" value="ANL_N_sf"/>
</dbReference>
<dbReference type="Pfam" id="PF00501">
    <property type="entry name" value="AMP-binding"/>
    <property type="match status" value="1"/>
</dbReference>
<dbReference type="InterPro" id="IPR032387">
    <property type="entry name" value="ACAS_N"/>
</dbReference>
<dbReference type="Gene3D" id="3.40.50.12780">
    <property type="entry name" value="N-terminal domain of ligase-like"/>
    <property type="match status" value="1"/>
</dbReference>
<name>A0A518G0N8_9BACT</name>
<keyword evidence="6" id="KW-0479">Metal-binding</keyword>
<keyword evidence="6" id="KW-0460">Magnesium</keyword>
<gene>
    <name evidence="6 10" type="primary">acsA</name>
    <name evidence="10" type="ORF">Q31a_04580</name>
</gene>
<evidence type="ECO:0000256" key="3">
    <source>
        <dbReference type="ARBA" id="ARBA00022741"/>
    </source>
</evidence>
<feature type="domain" description="AMP-binding enzyme C-terminal" evidence="8">
    <location>
        <begin position="542"/>
        <end position="619"/>
    </location>
</feature>
<keyword evidence="4 6" id="KW-0067">ATP-binding</keyword>
<dbReference type="PROSITE" id="PS00455">
    <property type="entry name" value="AMP_BINDING"/>
    <property type="match status" value="1"/>
</dbReference>
<organism evidence="10 11">
    <name type="scientific">Aureliella helgolandensis</name>
    <dbReference type="NCBI Taxonomy" id="2527968"/>
    <lineage>
        <taxon>Bacteria</taxon>
        <taxon>Pseudomonadati</taxon>
        <taxon>Planctomycetota</taxon>
        <taxon>Planctomycetia</taxon>
        <taxon>Pirellulales</taxon>
        <taxon>Pirellulaceae</taxon>
        <taxon>Aureliella</taxon>
    </lineage>
</organism>
<dbReference type="GO" id="GO:0003987">
    <property type="term" value="F:acetate-CoA ligase activity"/>
    <property type="evidence" value="ECO:0007669"/>
    <property type="project" value="UniProtKB-UniRule"/>
</dbReference>
<dbReference type="PANTHER" id="PTHR24095:SF14">
    <property type="entry name" value="ACETYL-COENZYME A SYNTHETASE 1"/>
    <property type="match status" value="1"/>
</dbReference>